<dbReference type="EMBL" id="JBHSQV010000025">
    <property type="protein sequence ID" value="MFC5985404.1"/>
    <property type="molecule type" value="Genomic_DNA"/>
</dbReference>
<dbReference type="RefSeq" id="WP_379892208.1">
    <property type="nucleotide sequence ID" value="NZ_CBCSCT010000028.1"/>
</dbReference>
<accession>A0ABW1IK86</accession>
<evidence type="ECO:0000313" key="1">
    <source>
        <dbReference type="EMBL" id="MFC5985404.1"/>
    </source>
</evidence>
<protein>
    <submittedName>
        <fullName evidence="1">Uncharacterized protein</fullName>
    </submittedName>
</protein>
<keyword evidence="2" id="KW-1185">Reference proteome</keyword>
<dbReference type="Proteomes" id="UP001596250">
    <property type="component" value="Unassembled WGS sequence"/>
</dbReference>
<evidence type="ECO:0000313" key="2">
    <source>
        <dbReference type="Proteomes" id="UP001596250"/>
    </source>
</evidence>
<sequence>MASNLNQQHREAVLSMHSKERWDRRKRELDEWIAVKKERKMPKKTRLFEGVPVDEQLYLALVCLQQAGIRTEYSCAGVSPLDEPEEHSLYAYVTFYAEGPAKRFTEIVLEYMKHRAVVTYEPEKNRYDVSSFFIGHNRSFCLLLEAAARRLMEEVCAAQD</sequence>
<reference evidence="2" key="1">
    <citation type="journal article" date="2019" name="Int. J. Syst. Evol. Microbiol.">
        <title>The Global Catalogue of Microorganisms (GCM) 10K type strain sequencing project: providing services to taxonomists for standard genome sequencing and annotation.</title>
        <authorList>
            <consortium name="The Broad Institute Genomics Platform"/>
            <consortium name="The Broad Institute Genome Sequencing Center for Infectious Disease"/>
            <person name="Wu L."/>
            <person name="Ma J."/>
        </authorList>
    </citation>
    <scope>NUCLEOTIDE SEQUENCE [LARGE SCALE GENOMIC DNA]</scope>
    <source>
        <strain evidence="2">CCM 8749</strain>
    </source>
</reference>
<gene>
    <name evidence="1" type="ORF">ACFPXP_02985</name>
</gene>
<organism evidence="1 2">
    <name type="scientific">Marinicrinis lubricantis</name>
    <dbReference type="NCBI Taxonomy" id="2086470"/>
    <lineage>
        <taxon>Bacteria</taxon>
        <taxon>Bacillati</taxon>
        <taxon>Bacillota</taxon>
        <taxon>Bacilli</taxon>
        <taxon>Bacillales</taxon>
        <taxon>Paenibacillaceae</taxon>
    </lineage>
</organism>
<comment type="caution">
    <text evidence="1">The sequence shown here is derived from an EMBL/GenBank/DDBJ whole genome shotgun (WGS) entry which is preliminary data.</text>
</comment>
<proteinExistence type="predicted"/>
<name>A0ABW1IK86_9BACL</name>